<evidence type="ECO:0000256" key="4">
    <source>
        <dbReference type="ARBA" id="ARBA00023125"/>
    </source>
</evidence>
<evidence type="ECO:0000259" key="7">
    <source>
        <dbReference type="Pfam" id="PF04542"/>
    </source>
</evidence>
<dbReference type="RefSeq" id="WP_379186716.1">
    <property type="nucleotide sequence ID" value="NZ_JBHSOW010000015.1"/>
</dbReference>
<evidence type="ECO:0000256" key="3">
    <source>
        <dbReference type="ARBA" id="ARBA00023082"/>
    </source>
</evidence>
<evidence type="ECO:0000313" key="9">
    <source>
        <dbReference type="Proteomes" id="UP001596047"/>
    </source>
</evidence>
<dbReference type="Gene3D" id="1.10.1740.10">
    <property type="match status" value="1"/>
</dbReference>
<evidence type="ECO:0000256" key="6">
    <source>
        <dbReference type="HAMAP-Rule" id="MF_02064"/>
    </source>
</evidence>
<feature type="DNA-binding region" description="H-T-H motif" evidence="6">
    <location>
        <begin position="218"/>
        <end position="237"/>
    </location>
</feature>
<dbReference type="EMBL" id="JBHSOW010000015">
    <property type="protein sequence ID" value="MFC5648261.1"/>
    <property type="molecule type" value="Genomic_DNA"/>
</dbReference>
<dbReference type="NCBIfam" id="TIGR02937">
    <property type="entry name" value="sigma70-ECF"/>
    <property type="match status" value="1"/>
</dbReference>
<evidence type="ECO:0000256" key="2">
    <source>
        <dbReference type="ARBA" id="ARBA00023015"/>
    </source>
</evidence>
<keyword evidence="5 6" id="KW-0804">Transcription</keyword>
<comment type="subcellular location">
    <subcellularLocation>
        <location evidence="6">Cytoplasm</location>
    </subcellularLocation>
</comment>
<dbReference type="NCBIfam" id="NF006176">
    <property type="entry name" value="PRK08311.2-4"/>
    <property type="match status" value="1"/>
</dbReference>
<keyword evidence="1 6" id="KW-0963">Cytoplasm</keyword>
<dbReference type="SUPFAM" id="SSF88946">
    <property type="entry name" value="Sigma2 domain of RNA polymerase sigma factors"/>
    <property type="match status" value="1"/>
</dbReference>
<keyword evidence="3 6" id="KW-0731">Sigma factor</keyword>
<accession>A0ABW0VR39</accession>
<comment type="function">
    <text evidence="6">Sigma factors are initiation factors that promote the attachment of RNA polymerase to specific initiation sites and are then released.</text>
</comment>
<dbReference type="InterPro" id="IPR014244">
    <property type="entry name" value="RNA_pol_sigma-I"/>
</dbReference>
<organism evidence="8 9">
    <name type="scientific">Paenibacillus solisilvae</name>
    <dbReference type="NCBI Taxonomy" id="2486751"/>
    <lineage>
        <taxon>Bacteria</taxon>
        <taxon>Bacillati</taxon>
        <taxon>Bacillota</taxon>
        <taxon>Bacilli</taxon>
        <taxon>Bacillales</taxon>
        <taxon>Paenibacillaceae</taxon>
        <taxon>Paenibacillus</taxon>
    </lineage>
</organism>
<reference evidence="9" key="1">
    <citation type="journal article" date="2019" name="Int. J. Syst. Evol. Microbiol.">
        <title>The Global Catalogue of Microorganisms (GCM) 10K type strain sequencing project: providing services to taxonomists for standard genome sequencing and annotation.</title>
        <authorList>
            <consortium name="The Broad Institute Genomics Platform"/>
            <consortium name="The Broad Institute Genome Sequencing Center for Infectious Disease"/>
            <person name="Wu L."/>
            <person name="Ma J."/>
        </authorList>
    </citation>
    <scope>NUCLEOTIDE SEQUENCE [LARGE SCALE GENOMIC DNA]</scope>
    <source>
        <strain evidence="9">CGMCC 1.3240</strain>
    </source>
</reference>
<protein>
    <recommendedName>
        <fullName evidence="6">RNA polymerase sigma factor SigI</fullName>
    </recommendedName>
</protein>
<feature type="short sequence motif" description="Polymerase core binding" evidence="6">
    <location>
        <begin position="72"/>
        <end position="85"/>
    </location>
</feature>
<evidence type="ECO:0000256" key="5">
    <source>
        <dbReference type="ARBA" id="ARBA00023163"/>
    </source>
</evidence>
<keyword evidence="2 6" id="KW-0805">Transcription regulation</keyword>
<feature type="domain" description="RNA polymerase sigma-70 region 2" evidence="7">
    <location>
        <begin position="47"/>
        <end position="117"/>
    </location>
</feature>
<dbReference type="PIRSF" id="PIRSF038953">
    <property type="entry name" value="SigI"/>
    <property type="match status" value="1"/>
</dbReference>
<sequence>MLLVLFKRFFGKQTPAVTRNGENEERRSPEETVELIRSGEASRDDFIQAYKPYIAKVTSRFCKRYIDPTRDDEFSIALSAFNEAIDQYSSHAGKSFLGFVETVVRRRLIDYVRKEQRHSTTVPYSAFDGTDDEEMAVNPIETREAVQRYVQEQDEEARRQEIEEYNTCLKGYGISFAELPEISPKHADSRQLLIAISRLFVEAEHLFEAFEVKQKLPVKELCEMASVSRKTIERNRKYIIALAILHTGKYPYLQSYLQPHQIDEAPNQQVKGGRA</sequence>
<dbReference type="Proteomes" id="UP001596047">
    <property type="component" value="Unassembled WGS sequence"/>
</dbReference>
<evidence type="ECO:0000256" key="1">
    <source>
        <dbReference type="ARBA" id="ARBA00022490"/>
    </source>
</evidence>
<comment type="similarity">
    <text evidence="6">Belongs to the sigma-70 factor family. SigI subfamily.</text>
</comment>
<dbReference type="InterPro" id="IPR007627">
    <property type="entry name" value="RNA_pol_sigma70_r2"/>
</dbReference>
<keyword evidence="6" id="KW-0346">Stress response</keyword>
<name>A0ABW0VR39_9BACL</name>
<proteinExistence type="inferred from homology"/>
<dbReference type="Pfam" id="PF04542">
    <property type="entry name" value="Sigma70_r2"/>
    <property type="match status" value="1"/>
</dbReference>
<comment type="activity regulation">
    <text evidence="6">Negatively regulated by the anti-sigma-I factor RsgI.</text>
</comment>
<evidence type="ECO:0000313" key="8">
    <source>
        <dbReference type="EMBL" id="MFC5648261.1"/>
    </source>
</evidence>
<dbReference type="NCBIfam" id="TIGR02895">
    <property type="entry name" value="spore_sigI"/>
    <property type="match status" value="1"/>
</dbReference>
<comment type="caution">
    <text evidence="8">The sequence shown here is derived from an EMBL/GenBank/DDBJ whole genome shotgun (WGS) entry which is preliminary data.</text>
</comment>
<comment type="subunit">
    <text evidence="6">Interacts with RsgI.</text>
</comment>
<dbReference type="HAMAP" id="MF_02064">
    <property type="entry name" value="Sigma70_SigI"/>
    <property type="match status" value="1"/>
</dbReference>
<dbReference type="InterPro" id="IPR014284">
    <property type="entry name" value="RNA_pol_sigma-70_dom"/>
</dbReference>
<dbReference type="InterPro" id="IPR013325">
    <property type="entry name" value="RNA_pol_sigma_r2"/>
</dbReference>
<keyword evidence="4 6" id="KW-0238">DNA-binding</keyword>
<keyword evidence="9" id="KW-1185">Reference proteome</keyword>
<gene>
    <name evidence="6 8" type="primary">sigI</name>
    <name evidence="8" type="ORF">ACFPYJ_03840</name>
</gene>